<dbReference type="EMBL" id="JYDT01000070">
    <property type="protein sequence ID" value="KRY86502.1"/>
    <property type="molecule type" value="Genomic_DNA"/>
</dbReference>
<evidence type="ECO:0000313" key="1">
    <source>
        <dbReference type="EMBL" id="KRY86502.1"/>
    </source>
</evidence>
<protein>
    <submittedName>
        <fullName evidence="1">Uncharacterized protein</fullName>
    </submittedName>
</protein>
<name>A0A0V1FKC3_TRIPS</name>
<accession>A0A0V1FKC3</accession>
<keyword evidence="2" id="KW-1185">Reference proteome</keyword>
<reference evidence="1 2" key="1">
    <citation type="submission" date="2015-01" db="EMBL/GenBank/DDBJ databases">
        <title>Evolution of Trichinella species and genotypes.</title>
        <authorList>
            <person name="Korhonen P.K."/>
            <person name="Edoardo P."/>
            <person name="Giuseppe L.R."/>
            <person name="Gasser R.B."/>
        </authorList>
    </citation>
    <scope>NUCLEOTIDE SEQUENCE [LARGE SCALE GENOMIC DNA]</scope>
    <source>
        <strain evidence="1">ISS470</strain>
    </source>
</reference>
<organism evidence="1 2">
    <name type="scientific">Trichinella pseudospiralis</name>
    <name type="common">Parasitic roundworm</name>
    <dbReference type="NCBI Taxonomy" id="6337"/>
    <lineage>
        <taxon>Eukaryota</taxon>
        <taxon>Metazoa</taxon>
        <taxon>Ecdysozoa</taxon>
        <taxon>Nematoda</taxon>
        <taxon>Enoplea</taxon>
        <taxon>Dorylaimia</taxon>
        <taxon>Trichinellida</taxon>
        <taxon>Trichinellidae</taxon>
        <taxon>Trichinella</taxon>
    </lineage>
</organism>
<gene>
    <name evidence="1" type="ORF">T4D_3841</name>
</gene>
<comment type="caution">
    <text evidence="1">The sequence shown here is derived from an EMBL/GenBank/DDBJ whole genome shotgun (WGS) entry which is preliminary data.</text>
</comment>
<sequence length="281" mass="31692">MHRCQDAVLTIFTDMKKNENADDTKENEGQLVCVVPRGSPFCRSGLGILRKGCNFSDLEILLRDRPLRLFSRKNLTFESALKEVLSAEAAAQHTREVRASDNTSSNTYQIQARTAKQATICQIFRGKTDRQRKANFKRTANSLPYVDNLASRFPDSLLLDNLRPSAKVDQSCVFSRMIRVTVVLESFPCEMKINTGFFLNTLSGMKGNCSLNVQYGNTHRTLTLIVAKGHCSNLLRFNWFEPLAIRPSGVHRLTSTSPQMSEVLRKYRSVFTGELDGKPFS</sequence>
<dbReference type="OrthoDB" id="5978043at2759"/>
<dbReference type="Proteomes" id="UP000054995">
    <property type="component" value="Unassembled WGS sequence"/>
</dbReference>
<dbReference type="AlphaFoldDB" id="A0A0V1FKC3"/>
<proteinExistence type="predicted"/>
<evidence type="ECO:0000313" key="2">
    <source>
        <dbReference type="Proteomes" id="UP000054995"/>
    </source>
</evidence>